<name>A0ABU1IMP4_9BACL</name>
<evidence type="ECO:0000313" key="2">
    <source>
        <dbReference type="EMBL" id="MDR6226048.1"/>
    </source>
</evidence>
<accession>A0ABU1IMP4</accession>
<evidence type="ECO:0000256" key="1">
    <source>
        <dbReference type="SAM" id="MobiDB-lite"/>
    </source>
</evidence>
<sequence length="59" mass="6976">MSEDKRFIREEHNDHLVQETRSLPKAPPVKQRKRMRAVEEGLTKGGDEPRSYSDELKRL</sequence>
<feature type="compositionally biased region" description="Basic and acidic residues" evidence="1">
    <location>
        <begin position="36"/>
        <end position="59"/>
    </location>
</feature>
<dbReference type="RefSeq" id="WP_309865433.1">
    <property type="nucleotide sequence ID" value="NZ_JAVDQG010000004.1"/>
</dbReference>
<proteinExistence type="predicted"/>
<keyword evidence="3" id="KW-1185">Reference proteome</keyword>
<organism evidence="2 3">
    <name type="scientific">Desmospora profundinema</name>
    <dbReference type="NCBI Taxonomy" id="1571184"/>
    <lineage>
        <taxon>Bacteria</taxon>
        <taxon>Bacillati</taxon>
        <taxon>Bacillota</taxon>
        <taxon>Bacilli</taxon>
        <taxon>Bacillales</taxon>
        <taxon>Thermoactinomycetaceae</taxon>
        <taxon>Desmospora</taxon>
    </lineage>
</organism>
<gene>
    <name evidence="2" type="ORF">JOE21_002054</name>
</gene>
<dbReference type="EMBL" id="JAVDQG010000004">
    <property type="protein sequence ID" value="MDR6226048.1"/>
    <property type="molecule type" value="Genomic_DNA"/>
</dbReference>
<reference evidence="2 3" key="1">
    <citation type="submission" date="2023-07" db="EMBL/GenBank/DDBJ databases">
        <title>Genomic Encyclopedia of Type Strains, Phase IV (KMG-IV): sequencing the most valuable type-strain genomes for metagenomic binning, comparative biology and taxonomic classification.</title>
        <authorList>
            <person name="Goeker M."/>
        </authorList>
    </citation>
    <scope>NUCLEOTIDE SEQUENCE [LARGE SCALE GENOMIC DNA]</scope>
    <source>
        <strain evidence="2 3">DSM 45903</strain>
    </source>
</reference>
<feature type="region of interest" description="Disordered" evidence="1">
    <location>
        <begin position="21"/>
        <end position="59"/>
    </location>
</feature>
<evidence type="ECO:0000313" key="3">
    <source>
        <dbReference type="Proteomes" id="UP001185012"/>
    </source>
</evidence>
<comment type="caution">
    <text evidence="2">The sequence shown here is derived from an EMBL/GenBank/DDBJ whole genome shotgun (WGS) entry which is preliminary data.</text>
</comment>
<dbReference type="Proteomes" id="UP001185012">
    <property type="component" value="Unassembled WGS sequence"/>
</dbReference>
<protein>
    <submittedName>
        <fullName evidence="2">Uncharacterized protein</fullName>
    </submittedName>
</protein>